<dbReference type="AlphaFoldDB" id="A0A915CCN5"/>
<protein>
    <submittedName>
        <fullName evidence="2">Uncharacterized protein</fullName>
    </submittedName>
</protein>
<proteinExistence type="predicted"/>
<dbReference type="WBParaSite" id="PgR116_g015_t04">
    <property type="protein sequence ID" value="PgR116_g015_t04"/>
    <property type="gene ID" value="PgR116_g015"/>
</dbReference>
<keyword evidence="1" id="KW-1185">Reference proteome</keyword>
<dbReference type="Proteomes" id="UP000887569">
    <property type="component" value="Unplaced"/>
</dbReference>
<evidence type="ECO:0000313" key="2">
    <source>
        <dbReference type="WBParaSite" id="PgR116_g015_t04"/>
    </source>
</evidence>
<accession>A0A915CCN5</accession>
<sequence length="48" mass="5519">MVKAIDFLKAHLAFCWSSKNLAILSAMVLHQAQKEEVRHWVQPAKVFP</sequence>
<organism evidence="1 2">
    <name type="scientific">Parascaris univalens</name>
    <name type="common">Nematode worm</name>
    <dbReference type="NCBI Taxonomy" id="6257"/>
    <lineage>
        <taxon>Eukaryota</taxon>
        <taxon>Metazoa</taxon>
        <taxon>Ecdysozoa</taxon>
        <taxon>Nematoda</taxon>
        <taxon>Chromadorea</taxon>
        <taxon>Rhabditida</taxon>
        <taxon>Spirurina</taxon>
        <taxon>Ascaridomorpha</taxon>
        <taxon>Ascaridoidea</taxon>
        <taxon>Ascarididae</taxon>
        <taxon>Parascaris</taxon>
    </lineage>
</organism>
<evidence type="ECO:0000313" key="1">
    <source>
        <dbReference type="Proteomes" id="UP000887569"/>
    </source>
</evidence>
<name>A0A915CCN5_PARUN</name>
<reference evidence="2" key="1">
    <citation type="submission" date="2022-11" db="UniProtKB">
        <authorList>
            <consortium name="WormBaseParasite"/>
        </authorList>
    </citation>
    <scope>IDENTIFICATION</scope>
</reference>